<dbReference type="SUPFAM" id="SSF51316">
    <property type="entry name" value="Mss4-like"/>
    <property type="match status" value="1"/>
</dbReference>
<accession>A0A0K2ZKL6</accession>
<keyword evidence="4" id="KW-0456">Lyase</keyword>
<feature type="domain" description="CENP-V/GFA" evidence="5">
    <location>
        <begin position="6"/>
        <end position="111"/>
    </location>
</feature>
<dbReference type="EMBL" id="CXOK01000018">
    <property type="protein sequence ID" value="CTP84814.1"/>
    <property type="molecule type" value="Genomic_DNA"/>
</dbReference>
<dbReference type="GO" id="GO:0016846">
    <property type="term" value="F:carbon-sulfur lyase activity"/>
    <property type="evidence" value="ECO:0007669"/>
    <property type="project" value="InterPro"/>
</dbReference>
<dbReference type="Proteomes" id="UP000041247">
    <property type="component" value="Unassembled WGS sequence"/>
</dbReference>
<keyword evidence="3" id="KW-0862">Zinc</keyword>
<dbReference type="InterPro" id="IPR011057">
    <property type="entry name" value="Mss4-like_sf"/>
</dbReference>
<reference evidence="6 7" key="1">
    <citation type="submission" date="2015-07" db="EMBL/GenBank/DDBJ databases">
        <authorList>
            <person name="Noorani M."/>
        </authorList>
    </citation>
    <scope>NUCLEOTIDE SEQUENCE [LARGE SCALE GENOMIC DNA]</scope>
    <source>
        <strain evidence="6">LMG728</strain>
    </source>
</reference>
<name>A0A0K2ZKL6_9XANT</name>
<evidence type="ECO:0000259" key="5">
    <source>
        <dbReference type="PROSITE" id="PS51891"/>
    </source>
</evidence>
<evidence type="ECO:0000256" key="4">
    <source>
        <dbReference type="ARBA" id="ARBA00023239"/>
    </source>
</evidence>
<dbReference type="PROSITE" id="PS51891">
    <property type="entry name" value="CENP_V_GFA"/>
    <property type="match status" value="1"/>
</dbReference>
<dbReference type="InterPro" id="IPR006913">
    <property type="entry name" value="CENP-V/GFA"/>
</dbReference>
<evidence type="ECO:0000313" key="6">
    <source>
        <dbReference type="EMBL" id="CTP84814.1"/>
    </source>
</evidence>
<evidence type="ECO:0000256" key="2">
    <source>
        <dbReference type="ARBA" id="ARBA00022723"/>
    </source>
</evidence>
<gene>
    <name evidence="6" type="ORF">XTPLMG728_0679</name>
</gene>
<evidence type="ECO:0000256" key="3">
    <source>
        <dbReference type="ARBA" id="ARBA00022833"/>
    </source>
</evidence>
<organism evidence="6 7">
    <name type="scientific">Xanthomonas graminis pv. poae</name>
    <dbReference type="NCBI Taxonomy" id="227946"/>
    <lineage>
        <taxon>Bacteria</taxon>
        <taxon>Pseudomonadati</taxon>
        <taxon>Pseudomonadota</taxon>
        <taxon>Gammaproteobacteria</taxon>
        <taxon>Lysobacterales</taxon>
        <taxon>Lysobacteraceae</taxon>
        <taxon>Xanthomonas</taxon>
        <taxon>Xanthomonas translucens group</taxon>
        <taxon>Xanthomonas graminis</taxon>
    </lineage>
</organism>
<keyword evidence="2" id="KW-0479">Metal-binding</keyword>
<dbReference type="PANTHER" id="PTHR33337:SF40">
    <property type="entry name" value="CENP-V_GFA DOMAIN-CONTAINING PROTEIN-RELATED"/>
    <property type="match status" value="1"/>
</dbReference>
<dbReference type="GO" id="GO:0046872">
    <property type="term" value="F:metal ion binding"/>
    <property type="evidence" value="ECO:0007669"/>
    <property type="project" value="UniProtKB-KW"/>
</dbReference>
<comment type="similarity">
    <text evidence="1">Belongs to the Gfa family.</text>
</comment>
<protein>
    <recommendedName>
        <fullName evidence="5">CENP-V/GFA domain-containing protein</fullName>
    </recommendedName>
</protein>
<proteinExistence type="inferred from homology"/>
<dbReference type="Gene3D" id="3.90.1590.10">
    <property type="entry name" value="glutathione-dependent formaldehyde- activating enzyme (gfa)"/>
    <property type="match status" value="1"/>
</dbReference>
<dbReference type="PANTHER" id="PTHR33337">
    <property type="entry name" value="GFA DOMAIN-CONTAINING PROTEIN"/>
    <property type="match status" value="1"/>
</dbReference>
<evidence type="ECO:0000256" key="1">
    <source>
        <dbReference type="ARBA" id="ARBA00005495"/>
    </source>
</evidence>
<dbReference type="Pfam" id="PF04828">
    <property type="entry name" value="GFA"/>
    <property type="match status" value="1"/>
</dbReference>
<sequence>MQHDHYSGGCQCGAVRFRVRGRLDDASICHCRMCQKAFGAYYAPLVSTRGAQLLWTRGALKHFQSSNLVRRGFCADCGTPLTYEAPDGVAVPPARSTIRRRCRRGSSMGWKPGCRSWTACTGCRRSVPRPIWTRRRSWRNWSRTSIRTTIPSAGRPESAVAAGRSRSCSQGAWPTAAAHGAASAAWAFGCVVAGRCARGRRLALLPGKRDFPCTLPARRHRATAAWSAPLVLLRLARMPGRRACAAQAM</sequence>
<dbReference type="AlphaFoldDB" id="A0A0K2ZKL6"/>
<evidence type="ECO:0000313" key="7">
    <source>
        <dbReference type="Proteomes" id="UP000041247"/>
    </source>
</evidence>